<dbReference type="AlphaFoldDB" id="A0A0D2AS32"/>
<protein>
    <recommendedName>
        <fullName evidence="4">Mitochondrial import inner membrane translocase subunit TIM22</fullName>
    </recommendedName>
</protein>
<dbReference type="STRING" id="253628.A0A0D2AS32"/>
<accession>A0A0D2AS32</accession>
<dbReference type="PANTHER" id="PTHR37852">
    <property type="entry name" value="YALI0B21208P"/>
    <property type="match status" value="1"/>
</dbReference>
<proteinExistence type="predicted"/>
<dbReference type="Proteomes" id="UP000053259">
    <property type="component" value="Unassembled WGS sequence"/>
</dbReference>
<keyword evidence="3" id="KW-1185">Reference proteome</keyword>
<sequence length="217" mass="24276">MPVASSPQLPGHPEIEYNEVVVVDEERKLTPSEEAEFKKRYRLGLPLVHRTILGALSGFTVGAILGVSHGAKREGLRFRAENAHRLPTSQKGWYFYHKSKNYVGMLGGLKEGFRMGSKTAIWVVGFIWLEAAADHNRRYGGQQDFLNTTTAGIATAALWSAWNRFPAATTVRTGKLGFKVGLTYGLLQDALGYARGREIAYIEYLKKFFGRKNTDYD</sequence>
<evidence type="ECO:0000256" key="1">
    <source>
        <dbReference type="SAM" id="Phobius"/>
    </source>
</evidence>
<keyword evidence="1" id="KW-0472">Membrane</keyword>
<reference evidence="2 3" key="1">
    <citation type="submission" date="2015-01" db="EMBL/GenBank/DDBJ databases">
        <title>The Genome Sequence of Ochroconis gallopava CBS43764.</title>
        <authorList>
            <consortium name="The Broad Institute Genomics Platform"/>
            <person name="Cuomo C."/>
            <person name="de Hoog S."/>
            <person name="Gorbushina A."/>
            <person name="Stielow B."/>
            <person name="Teixiera M."/>
            <person name="Abouelleil A."/>
            <person name="Chapman S.B."/>
            <person name="Priest M."/>
            <person name="Young S.K."/>
            <person name="Wortman J."/>
            <person name="Nusbaum C."/>
            <person name="Birren B."/>
        </authorList>
    </citation>
    <scope>NUCLEOTIDE SEQUENCE [LARGE SCALE GENOMIC DNA]</scope>
    <source>
        <strain evidence="2 3">CBS 43764</strain>
    </source>
</reference>
<organism evidence="2 3">
    <name type="scientific">Verruconis gallopava</name>
    <dbReference type="NCBI Taxonomy" id="253628"/>
    <lineage>
        <taxon>Eukaryota</taxon>
        <taxon>Fungi</taxon>
        <taxon>Dikarya</taxon>
        <taxon>Ascomycota</taxon>
        <taxon>Pezizomycotina</taxon>
        <taxon>Dothideomycetes</taxon>
        <taxon>Pleosporomycetidae</taxon>
        <taxon>Venturiales</taxon>
        <taxon>Sympoventuriaceae</taxon>
        <taxon>Verruconis</taxon>
    </lineage>
</organism>
<evidence type="ECO:0000313" key="3">
    <source>
        <dbReference type="Proteomes" id="UP000053259"/>
    </source>
</evidence>
<gene>
    <name evidence="2" type="ORF">PV09_00357</name>
</gene>
<keyword evidence="1" id="KW-0812">Transmembrane</keyword>
<dbReference type="VEuPathDB" id="FungiDB:PV09_00357"/>
<keyword evidence="1" id="KW-1133">Transmembrane helix</keyword>
<evidence type="ECO:0000313" key="2">
    <source>
        <dbReference type="EMBL" id="KIW09478.1"/>
    </source>
</evidence>
<evidence type="ECO:0008006" key="4">
    <source>
        <dbReference type="Google" id="ProtNLM"/>
    </source>
</evidence>
<dbReference type="HOGENOM" id="CLU_085417_0_0_1"/>
<dbReference type="OrthoDB" id="5584028at2759"/>
<dbReference type="EMBL" id="KN847529">
    <property type="protein sequence ID" value="KIW09478.1"/>
    <property type="molecule type" value="Genomic_DNA"/>
</dbReference>
<dbReference type="PANTHER" id="PTHR37852:SF1">
    <property type="entry name" value="HIG1 DOMAIN-CONTAINING PROTEIN"/>
    <property type="match status" value="1"/>
</dbReference>
<dbReference type="GeneID" id="27308330"/>
<dbReference type="InParanoid" id="A0A0D2AS32"/>
<name>A0A0D2AS32_9PEZI</name>
<feature type="transmembrane region" description="Helical" evidence="1">
    <location>
        <begin position="47"/>
        <end position="67"/>
    </location>
</feature>
<dbReference type="RefSeq" id="XP_016219347.1">
    <property type="nucleotide sequence ID" value="XM_016353090.1"/>
</dbReference>